<sequence>MSVDSFGARPSSSSRTRNSILSRFRSQLGHRNRSISDIYIEPDDPWRSYFPGDAIKGTVVLTVVRPVRITHLVVCLHGVVKVHRNAVPASEAGPDVGSLGPGRGRRGSEYLGNGLATLFEDEVVLCGEGRLKEGIYKFRFEMGFPPYPLPSSINFERGTIAYMLTSTLTKPTTINPTISCKRRVNFLENIDIAPFPAPKARIVTLEPVSRRSKSRVKGKSPATDSTVTATTTTTTTTPPPAAASSTADTLSREPSMNGGGSASDHRAPLSPAPSNVSSSSRLSNSSQSFQIGSDPSSSASTRMRNSETRSITPSTPDKTITAKTEVLRAGVLPGDSLPVHVTINHCRQVRSAHGIIITLYRQGRVDMHPSIPVGYSDDGKRPIYEDCYPKSRTGLGGLTIGTSRSSSVFRKDLSQSFAPLIVDPTNMTAVVRTSIRIPEDAFPTITRTPGGMIHFRYYVEVVADLRGKLTSPERFLPRLNMVSSGSTFSPSGQILNPADTSGTNAVTSNWAGNILDTDQIRRAKGVVAVAFEVVVGTRDSQRVNGVRAATTVSSNTPAATPGSEFPPSVGNAPVAEGSEWPEDPNSVPSAPEEYQYPAQEDYGYEYSHEAPWGEHAENYGQPSQHYYHHQPFAPMVATPEAEEPMDEKARLRQAEETLLPSRPPESSEAGPSTAEMAAPTAPVLPEDDHINGYHHVSSAPVRENGISPAVMSAESVHTIVPGQHWHHPMDGPSAPPVSTPIHGDDKLELERQRLMMETSAPEDPESSHHVNGAPVEEGPSAPVLDEDEELVGGRANGDESLPRYQR</sequence>
<dbReference type="SUPFAM" id="SSF81296">
    <property type="entry name" value="E set domains"/>
    <property type="match status" value="1"/>
</dbReference>
<dbReference type="SMART" id="SM01017">
    <property type="entry name" value="Arrestin_C"/>
    <property type="match status" value="1"/>
</dbReference>
<dbReference type="Gene3D" id="2.60.40.640">
    <property type="match status" value="2"/>
</dbReference>
<dbReference type="Pfam" id="PF02752">
    <property type="entry name" value="Arrestin_C"/>
    <property type="match status" value="1"/>
</dbReference>
<dbReference type="InterPro" id="IPR011022">
    <property type="entry name" value="Arrestin_C-like"/>
</dbReference>
<dbReference type="Proteomes" id="UP000184300">
    <property type="component" value="Unassembled WGS sequence"/>
</dbReference>
<feature type="compositionally biased region" description="Low complexity" evidence="2">
    <location>
        <begin position="268"/>
        <end position="288"/>
    </location>
</feature>
<feature type="compositionally biased region" description="Polar residues" evidence="2">
    <location>
        <begin position="289"/>
        <end position="321"/>
    </location>
</feature>
<dbReference type="AlphaFoldDB" id="A0A1L9VYR4"/>
<dbReference type="GO" id="GO:0005886">
    <property type="term" value="C:plasma membrane"/>
    <property type="evidence" value="ECO:0007669"/>
    <property type="project" value="TreeGrafter"/>
</dbReference>
<dbReference type="GO" id="GO:0005829">
    <property type="term" value="C:cytosol"/>
    <property type="evidence" value="ECO:0007669"/>
    <property type="project" value="TreeGrafter"/>
</dbReference>
<dbReference type="STRING" id="1160497.A0A1L9VYR4"/>
<dbReference type="RefSeq" id="XP_022405669.1">
    <property type="nucleotide sequence ID" value="XM_022543068.1"/>
</dbReference>
<evidence type="ECO:0000259" key="3">
    <source>
        <dbReference type="SMART" id="SM01017"/>
    </source>
</evidence>
<feature type="region of interest" description="Disordered" evidence="2">
    <location>
        <begin position="722"/>
        <end position="806"/>
    </location>
</feature>
<feature type="region of interest" description="Disordered" evidence="2">
    <location>
        <begin position="546"/>
        <end position="592"/>
    </location>
</feature>
<dbReference type="GO" id="GO:0030674">
    <property type="term" value="F:protein-macromolecule adaptor activity"/>
    <property type="evidence" value="ECO:0007669"/>
    <property type="project" value="TreeGrafter"/>
</dbReference>
<dbReference type="GO" id="GO:0031625">
    <property type="term" value="F:ubiquitin protein ligase binding"/>
    <property type="evidence" value="ECO:0007669"/>
    <property type="project" value="TreeGrafter"/>
</dbReference>
<dbReference type="InterPro" id="IPR014756">
    <property type="entry name" value="Ig_E-set"/>
</dbReference>
<gene>
    <name evidence="4" type="ORF">ASPGLDRAFT_21182</name>
</gene>
<protein>
    <recommendedName>
        <fullName evidence="3">Arrestin C-terminal-like domain-containing protein</fullName>
    </recommendedName>
</protein>
<organism evidence="4 5">
    <name type="scientific">Aspergillus glaucus CBS 516.65</name>
    <dbReference type="NCBI Taxonomy" id="1160497"/>
    <lineage>
        <taxon>Eukaryota</taxon>
        <taxon>Fungi</taxon>
        <taxon>Dikarya</taxon>
        <taxon>Ascomycota</taxon>
        <taxon>Pezizomycotina</taxon>
        <taxon>Eurotiomycetes</taxon>
        <taxon>Eurotiomycetidae</taxon>
        <taxon>Eurotiales</taxon>
        <taxon>Aspergillaceae</taxon>
        <taxon>Aspergillus</taxon>
        <taxon>Aspergillus subgen. Aspergillus</taxon>
    </lineage>
</organism>
<feature type="compositionally biased region" description="Basic and acidic residues" evidence="2">
    <location>
        <begin position="742"/>
        <end position="754"/>
    </location>
</feature>
<dbReference type="VEuPathDB" id="FungiDB:ASPGLDRAFT_21182"/>
<evidence type="ECO:0000256" key="1">
    <source>
        <dbReference type="ARBA" id="ARBA00037950"/>
    </source>
</evidence>
<feature type="region of interest" description="Disordered" evidence="2">
    <location>
        <begin position="206"/>
        <end position="321"/>
    </location>
</feature>
<dbReference type="InterPro" id="IPR014752">
    <property type="entry name" value="Arrestin-like_C"/>
</dbReference>
<accession>A0A1L9VYR4</accession>
<name>A0A1L9VYR4_ASPGL</name>
<feature type="compositionally biased region" description="Basic and acidic residues" evidence="2">
    <location>
        <begin position="796"/>
        <end position="806"/>
    </location>
</feature>
<evidence type="ECO:0000313" key="4">
    <source>
        <dbReference type="EMBL" id="OJJ89007.1"/>
    </source>
</evidence>
<proteinExistence type="inferred from homology"/>
<feature type="region of interest" description="Disordered" evidence="2">
    <location>
        <begin position="656"/>
        <end position="678"/>
    </location>
</feature>
<feature type="compositionally biased region" description="Low complexity" evidence="2">
    <location>
        <begin position="219"/>
        <end position="249"/>
    </location>
</feature>
<evidence type="ECO:0000313" key="5">
    <source>
        <dbReference type="Proteomes" id="UP000184300"/>
    </source>
</evidence>
<dbReference type="GeneID" id="34459329"/>
<feature type="domain" description="Arrestin C-terminal-like" evidence="3">
    <location>
        <begin position="316"/>
        <end position="473"/>
    </location>
</feature>
<dbReference type="OrthoDB" id="7785529at2759"/>
<reference evidence="5" key="1">
    <citation type="journal article" date="2017" name="Genome Biol.">
        <title>Comparative genomics reveals high biological diversity and specific adaptations in the industrially and medically important fungal genus Aspergillus.</title>
        <authorList>
            <person name="de Vries R.P."/>
            <person name="Riley R."/>
            <person name="Wiebenga A."/>
            <person name="Aguilar-Osorio G."/>
            <person name="Amillis S."/>
            <person name="Uchima C.A."/>
            <person name="Anderluh G."/>
            <person name="Asadollahi M."/>
            <person name="Askin M."/>
            <person name="Barry K."/>
            <person name="Battaglia E."/>
            <person name="Bayram O."/>
            <person name="Benocci T."/>
            <person name="Braus-Stromeyer S.A."/>
            <person name="Caldana C."/>
            <person name="Canovas D."/>
            <person name="Cerqueira G.C."/>
            <person name="Chen F."/>
            <person name="Chen W."/>
            <person name="Choi C."/>
            <person name="Clum A."/>
            <person name="Dos Santos R.A."/>
            <person name="Damasio A.R."/>
            <person name="Diallinas G."/>
            <person name="Emri T."/>
            <person name="Fekete E."/>
            <person name="Flipphi M."/>
            <person name="Freyberg S."/>
            <person name="Gallo A."/>
            <person name="Gournas C."/>
            <person name="Habgood R."/>
            <person name="Hainaut M."/>
            <person name="Harispe M.L."/>
            <person name="Henrissat B."/>
            <person name="Hilden K.S."/>
            <person name="Hope R."/>
            <person name="Hossain A."/>
            <person name="Karabika E."/>
            <person name="Karaffa L."/>
            <person name="Karanyi Z."/>
            <person name="Krasevec N."/>
            <person name="Kuo A."/>
            <person name="Kusch H."/>
            <person name="LaButti K."/>
            <person name="Lagendijk E.L."/>
            <person name="Lapidus A."/>
            <person name="Levasseur A."/>
            <person name="Lindquist E."/>
            <person name="Lipzen A."/>
            <person name="Logrieco A.F."/>
            <person name="MacCabe A."/>
            <person name="Maekelae M.R."/>
            <person name="Malavazi I."/>
            <person name="Melin P."/>
            <person name="Meyer V."/>
            <person name="Mielnichuk N."/>
            <person name="Miskei M."/>
            <person name="Molnar A.P."/>
            <person name="Mule G."/>
            <person name="Ngan C.Y."/>
            <person name="Orejas M."/>
            <person name="Orosz E."/>
            <person name="Ouedraogo J.P."/>
            <person name="Overkamp K.M."/>
            <person name="Park H.-S."/>
            <person name="Perrone G."/>
            <person name="Piumi F."/>
            <person name="Punt P.J."/>
            <person name="Ram A.F."/>
            <person name="Ramon A."/>
            <person name="Rauscher S."/>
            <person name="Record E."/>
            <person name="Riano-Pachon D.M."/>
            <person name="Robert V."/>
            <person name="Roehrig J."/>
            <person name="Ruller R."/>
            <person name="Salamov A."/>
            <person name="Salih N.S."/>
            <person name="Samson R.A."/>
            <person name="Sandor E."/>
            <person name="Sanguinetti M."/>
            <person name="Schuetze T."/>
            <person name="Sepcic K."/>
            <person name="Shelest E."/>
            <person name="Sherlock G."/>
            <person name="Sophianopoulou V."/>
            <person name="Squina F.M."/>
            <person name="Sun H."/>
            <person name="Susca A."/>
            <person name="Todd R.B."/>
            <person name="Tsang A."/>
            <person name="Unkles S.E."/>
            <person name="van de Wiele N."/>
            <person name="van Rossen-Uffink D."/>
            <person name="Oliveira J.V."/>
            <person name="Vesth T.C."/>
            <person name="Visser J."/>
            <person name="Yu J.-H."/>
            <person name="Zhou M."/>
            <person name="Andersen M.R."/>
            <person name="Archer D.B."/>
            <person name="Baker S.E."/>
            <person name="Benoit I."/>
            <person name="Brakhage A.A."/>
            <person name="Braus G.H."/>
            <person name="Fischer R."/>
            <person name="Frisvad J.C."/>
            <person name="Goldman G.H."/>
            <person name="Houbraken J."/>
            <person name="Oakley B."/>
            <person name="Pocsi I."/>
            <person name="Scazzocchio C."/>
            <person name="Seiboth B."/>
            <person name="vanKuyk P.A."/>
            <person name="Wortman J."/>
            <person name="Dyer P.S."/>
            <person name="Grigoriev I.V."/>
        </authorList>
    </citation>
    <scope>NUCLEOTIDE SEQUENCE [LARGE SCALE GENOMIC DNA]</scope>
    <source>
        <strain evidence="5">CBS 516.65</strain>
    </source>
</reference>
<dbReference type="GO" id="GO:0070086">
    <property type="term" value="P:ubiquitin-dependent endocytosis"/>
    <property type="evidence" value="ECO:0007669"/>
    <property type="project" value="TreeGrafter"/>
</dbReference>
<dbReference type="Pfam" id="PF00339">
    <property type="entry name" value="Arrestin_N"/>
    <property type="match status" value="1"/>
</dbReference>
<keyword evidence="5" id="KW-1185">Reference proteome</keyword>
<dbReference type="PANTHER" id="PTHR11188:SF161">
    <property type="entry name" value="PH-RESPONSE REGULATOR PROTEIN PALF_RIM8"/>
    <property type="match status" value="1"/>
</dbReference>
<evidence type="ECO:0000256" key="2">
    <source>
        <dbReference type="SAM" id="MobiDB-lite"/>
    </source>
</evidence>
<dbReference type="InterPro" id="IPR050357">
    <property type="entry name" value="Arrestin_domain-protein"/>
</dbReference>
<dbReference type="PANTHER" id="PTHR11188">
    <property type="entry name" value="ARRESTIN DOMAIN CONTAINING PROTEIN"/>
    <property type="match status" value="1"/>
</dbReference>
<dbReference type="EMBL" id="KV878888">
    <property type="protein sequence ID" value="OJJ89007.1"/>
    <property type="molecule type" value="Genomic_DNA"/>
</dbReference>
<dbReference type="InterPro" id="IPR011021">
    <property type="entry name" value="Arrestin-like_N"/>
</dbReference>
<comment type="similarity">
    <text evidence="1">Belongs to the arrestin family. PalF/RIM8 subfamily.</text>
</comment>